<evidence type="ECO:0000313" key="4">
    <source>
        <dbReference type="Proteomes" id="UP001597010"/>
    </source>
</evidence>
<protein>
    <submittedName>
        <fullName evidence="3">Uncharacterized protein</fullName>
    </submittedName>
</protein>
<dbReference type="EMBL" id="JBHTHZ010000001">
    <property type="protein sequence ID" value="MFD0792434.1"/>
    <property type="molecule type" value="Genomic_DNA"/>
</dbReference>
<dbReference type="RefSeq" id="WP_377111010.1">
    <property type="nucleotide sequence ID" value="NZ_JBHTHZ010000001.1"/>
</dbReference>
<feature type="compositionally biased region" description="Polar residues" evidence="1">
    <location>
        <begin position="1"/>
        <end position="31"/>
    </location>
</feature>
<accession>A0ABW3AQ19</accession>
<comment type="caution">
    <text evidence="3">The sequence shown here is derived from an EMBL/GenBank/DDBJ whole genome shotgun (WGS) entry which is preliminary data.</text>
</comment>
<evidence type="ECO:0000313" key="2">
    <source>
        <dbReference type="EMBL" id="MFD0792306.1"/>
    </source>
</evidence>
<feature type="compositionally biased region" description="Polar residues" evidence="1">
    <location>
        <begin position="131"/>
        <end position="141"/>
    </location>
</feature>
<proteinExistence type="predicted"/>
<dbReference type="Proteomes" id="UP001597010">
    <property type="component" value="Unassembled WGS sequence"/>
</dbReference>
<keyword evidence="4" id="KW-1185">Reference proteome</keyword>
<feature type="region of interest" description="Disordered" evidence="1">
    <location>
        <begin position="1"/>
        <end position="199"/>
    </location>
</feature>
<reference evidence="4" key="2">
    <citation type="journal article" date="2019" name="Int. J. Syst. Evol. Microbiol.">
        <title>The Global Catalogue of Microorganisms (GCM) 10K type strain sequencing project: providing services to taxonomists for standard genome sequencing and annotation.</title>
        <authorList>
            <consortium name="The Broad Institute Genomics Platform"/>
            <consortium name="The Broad Institute Genome Sequencing Center for Infectious Disease"/>
            <person name="Wu L."/>
            <person name="Ma J."/>
        </authorList>
    </citation>
    <scope>NUCLEOTIDE SEQUENCE [LARGE SCALE GENOMIC DNA]</scope>
    <source>
        <strain evidence="4">CCUG 61484</strain>
    </source>
</reference>
<organism evidence="3 4">
    <name type="scientific">Mucilaginibacter litoreus</name>
    <dbReference type="NCBI Taxonomy" id="1048221"/>
    <lineage>
        <taxon>Bacteria</taxon>
        <taxon>Pseudomonadati</taxon>
        <taxon>Bacteroidota</taxon>
        <taxon>Sphingobacteriia</taxon>
        <taxon>Sphingobacteriales</taxon>
        <taxon>Sphingobacteriaceae</taxon>
        <taxon>Mucilaginibacter</taxon>
    </lineage>
</organism>
<gene>
    <name evidence="2" type="ORF">ACFQZX_01680</name>
    <name evidence="3" type="ORF">ACFQZX_02325</name>
</gene>
<feature type="compositionally biased region" description="Acidic residues" evidence="1">
    <location>
        <begin position="73"/>
        <end position="101"/>
    </location>
</feature>
<evidence type="ECO:0000313" key="3">
    <source>
        <dbReference type="EMBL" id="MFD0792434.1"/>
    </source>
</evidence>
<sequence>MIANNENAWNNDLDQNQGYGSNSFGSTNTGIDESKLDDTEGGGNIPGSYSSNEGFNGPNSVGGGDSDFATGDDIPEDEELADDDLDDDEELDADLEEDTDLDGTANGSYSGNLDAGYDENEIPEEGESDNEGTGYSQQDEQSQQREGADTSFSEQIDVTPPERHEFPSEGAATKTDFASRDLGRTTGRMLGHEPGTEGI</sequence>
<name>A0ABW3AQ19_9SPHI</name>
<feature type="compositionally biased region" description="Acidic residues" evidence="1">
    <location>
        <begin position="116"/>
        <end position="130"/>
    </location>
</feature>
<reference evidence="3" key="1">
    <citation type="journal article" date="2014" name="Int. J. Syst. Evol. Microbiol.">
        <title>Complete genome of a new Firmicutes species belonging to the dominant human colonic microbiota ('Ruminococcus bicirculans') reveals two chromosomes and a selective capacity to utilize plant glucans.</title>
        <authorList>
            <consortium name="NISC Comparative Sequencing Program"/>
            <person name="Wegmann U."/>
            <person name="Louis P."/>
            <person name="Goesmann A."/>
            <person name="Henrissat B."/>
            <person name="Duncan S.H."/>
            <person name="Flint H.J."/>
        </authorList>
    </citation>
    <scope>NUCLEOTIDE SEQUENCE</scope>
    <source>
        <strain evidence="3">CCUG 61484</strain>
    </source>
</reference>
<dbReference type="EMBL" id="JBHTHZ010000001">
    <property type="protein sequence ID" value="MFD0792306.1"/>
    <property type="molecule type" value="Genomic_DNA"/>
</dbReference>
<evidence type="ECO:0000256" key="1">
    <source>
        <dbReference type="SAM" id="MobiDB-lite"/>
    </source>
</evidence>
<reference evidence="3" key="3">
    <citation type="submission" date="2024-09" db="EMBL/GenBank/DDBJ databases">
        <authorList>
            <person name="Sun Q."/>
            <person name="Mori K."/>
        </authorList>
    </citation>
    <scope>NUCLEOTIDE SEQUENCE</scope>
    <source>
        <strain evidence="3">CCUG 61484</strain>
    </source>
</reference>
<feature type="compositionally biased region" description="Basic and acidic residues" evidence="1">
    <location>
        <begin position="190"/>
        <end position="199"/>
    </location>
</feature>
<feature type="compositionally biased region" description="Polar residues" evidence="1">
    <location>
        <begin position="47"/>
        <end position="59"/>
    </location>
</feature>